<dbReference type="InterPro" id="IPR053147">
    <property type="entry name" value="Hsp_HslJ-like"/>
</dbReference>
<dbReference type="PANTHER" id="PTHR35535">
    <property type="entry name" value="HEAT SHOCK PROTEIN HSLJ"/>
    <property type="match status" value="1"/>
</dbReference>
<dbReference type="OrthoDB" id="880459at2"/>
<dbReference type="Gene3D" id="2.40.128.270">
    <property type="match status" value="2"/>
</dbReference>
<dbReference type="Pfam" id="PF03724">
    <property type="entry name" value="META"/>
    <property type="match status" value="2"/>
</dbReference>
<dbReference type="STRING" id="1159016.SAMN02927937_02439"/>
<keyword evidence="3" id="KW-0346">Stress response</keyword>
<dbReference type="RefSeq" id="WP_091101419.1">
    <property type="nucleotide sequence ID" value="NZ_FNXE01000042.1"/>
</dbReference>
<reference evidence="3 4" key="1">
    <citation type="submission" date="2016-10" db="EMBL/GenBank/DDBJ databases">
        <authorList>
            <person name="de Groot N.N."/>
        </authorList>
    </citation>
    <scope>NUCLEOTIDE SEQUENCE [LARGE SCALE GENOMIC DNA]</scope>
    <source>
        <strain evidence="3 4">CGMCC 1.10825</strain>
    </source>
</reference>
<dbReference type="InterPro" id="IPR005184">
    <property type="entry name" value="DUF306_Meta_HslJ"/>
</dbReference>
<evidence type="ECO:0000313" key="4">
    <source>
        <dbReference type="Proteomes" id="UP000199634"/>
    </source>
</evidence>
<accession>A0A1H6MFK2</accession>
<dbReference type="AlphaFoldDB" id="A0A1H6MFK2"/>
<dbReference type="InterPro" id="IPR038670">
    <property type="entry name" value="HslJ-like_sf"/>
</dbReference>
<gene>
    <name evidence="3" type="ORF">SAMN02927937_02439</name>
</gene>
<keyword evidence="4" id="KW-1185">Reference proteome</keyword>
<evidence type="ECO:0000259" key="2">
    <source>
        <dbReference type="Pfam" id="PF03724"/>
    </source>
</evidence>
<evidence type="ECO:0000313" key="3">
    <source>
        <dbReference type="EMBL" id="SEH96634.1"/>
    </source>
</evidence>
<organism evidence="3 4">
    <name type="scientific">Paenimyroides marinum</name>
    <dbReference type="NCBI Taxonomy" id="1159016"/>
    <lineage>
        <taxon>Bacteria</taxon>
        <taxon>Pseudomonadati</taxon>
        <taxon>Bacteroidota</taxon>
        <taxon>Flavobacteriia</taxon>
        <taxon>Flavobacteriales</taxon>
        <taxon>Flavobacteriaceae</taxon>
        <taxon>Paenimyroides</taxon>
    </lineage>
</organism>
<dbReference type="EMBL" id="FNXE01000042">
    <property type="protein sequence ID" value="SEH96634.1"/>
    <property type="molecule type" value="Genomic_DNA"/>
</dbReference>
<sequence length="251" mass="28443">MKKIILYCLTGILLTACAAKKEIKEDQTLLNGTWELAAASFSKDVSKDFKEGLPTLTFDSSENLSVYGYDGCNRINGRAALSKNNGISFPQEFISTMMACSKVKDSDYKQALLASTNYELKNNVLILKSENASLKFHKVSLNGNWYLDKIYVGKIKAADLYPYKKPFIKIDINKPTFTGNTACNALNGQLLMFQNTMKFNHISTTEMFCQDVNEKVFINALEKVTHYKLEGTRLILLEKDKKIMEMVQQYE</sequence>
<feature type="signal peptide" evidence="1">
    <location>
        <begin position="1"/>
        <end position="18"/>
    </location>
</feature>
<proteinExistence type="predicted"/>
<dbReference type="PROSITE" id="PS51257">
    <property type="entry name" value="PROKAR_LIPOPROTEIN"/>
    <property type="match status" value="1"/>
</dbReference>
<feature type="domain" description="DUF306" evidence="2">
    <location>
        <begin position="142"/>
        <end position="244"/>
    </location>
</feature>
<feature type="domain" description="DUF306" evidence="2">
    <location>
        <begin position="27"/>
        <end position="132"/>
    </location>
</feature>
<evidence type="ECO:0000256" key="1">
    <source>
        <dbReference type="SAM" id="SignalP"/>
    </source>
</evidence>
<keyword evidence="1" id="KW-0732">Signal</keyword>
<name>A0A1H6MFK2_9FLAO</name>
<protein>
    <submittedName>
        <fullName evidence="3">Heat shock protein HslJ</fullName>
    </submittedName>
</protein>
<feature type="chain" id="PRO_5011656838" evidence="1">
    <location>
        <begin position="19"/>
        <end position="251"/>
    </location>
</feature>
<dbReference type="PANTHER" id="PTHR35535:SF1">
    <property type="entry name" value="HEAT SHOCK PROTEIN HSLJ"/>
    <property type="match status" value="1"/>
</dbReference>
<dbReference type="Proteomes" id="UP000199634">
    <property type="component" value="Unassembled WGS sequence"/>
</dbReference>